<protein>
    <submittedName>
        <fullName evidence="3">Uncharacterized protein</fullName>
    </submittedName>
</protein>
<dbReference type="InterPro" id="IPR036322">
    <property type="entry name" value="WD40_repeat_dom_sf"/>
</dbReference>
<dbReference type="InterPro" id="IPR015943">
    <property type="entry name" value="WD40/YVTN_repeat-like_dom_sf"/>
</dbReference>
<organism evidence="3">
    <name type="scientific">Alexandrium monilatum</name>
    <dbReference type="NCBI Taxonomy" id="311494"/>
    <lineage>
        <taxon>Eukaryota</taxon>
        <taxon>Sar</taxon>
        <taxon>Alveolata</taxon>
        <taxon>Dinophyceae</taxon>
        <taxon>Gonyaulacales</taxon>
        <taxon>Pyrocystaceae</taxon>
        <taxon>Alexandrium</taxon>
    </lineage>
</organism>
<feature type="repeat" description="WD" evidence="1">
    <location>
        <begin position="148"/>
        <end position="189"/>
    </location>
</feature>
<dbReference type="SUPFAM" id="SSF50978">
    <property type="entry name" value="WD40 repeat-like"/>
    <property type="match status" value="1"/>
</dbReference>
<dbReference type="Gene3D" id="2.130.10.10">
    <property type="entry name" value="YVTN repeat-like/Quinoprotein amine dehydrogenase"/>
    <property type="match status" value="2"/>
</dbReference>
<dbReference type="EMBL" id="HBNR01027558">
    <property type="protein sequence ID" value="CAE4580280.1"/>
    <property type="molecule type" value="Transcribed_RNA"/>
</dbReference>
<name>A0A6T0Z4U8_9DINO</name>
<feature type="repeat" description="WD" evidence="1">
    <location>
        <begin position="1"/>
        <end position="33"/>
    </location>
</feature>
<proteinExistence type="predicted"/>
<dbReference type="Pfam" id="PF00400">
    <property type="entry name" value="WD40"/>
    <property type="match status" value="4"/>
</dbReference>
<dbReference type="PANTHER" id="PTHR19879:SF9">
    <property type="entry name" value="TRANSCRIPTION INITIATION FACTOR TFIID SUBUNIT 5"/>
    <property type="match status" value="1"/>
</dbReference>
<reference evidence="3" key="1">
    <citation type="submission" date="2021-01" db="EMBL/GenBank/DDBJ databases">
        <authorList>
            <person name="Corre E."/>
            <person name="Pelletier E."/>
            <person name="Niang G."/>
            <person name="Scheremetjew M."/>
            <person name="Finn R."/>
            <person name="Kale V."/>
            <person name="Holt S."/>
            <person name="Cochrane G."/>
            <person name="Meng A."/>
            <person name="Brown T."/>
            <person name="Cohen L."/>
        </authorList>
    </citation>
    <scope>NUCLEOTIDE SEQUENCE</scope>
    <source>
        <strain evidence="3">CCMP3105</strain>
    </source>
</reference>
<evidence type="ECO:0000256" key="1">
    <source>
        <dbReference type="PROSITE-ProRule" id="PRU00221"/>
    </source>
</evidence>
<dbReference type="PROSITE" id="PS50294">
    <property type="entry name" value="WD_REPEATS_REGION"/>
    <property type="match status" value="2"/>
</dbReference>
<feature type="repeat" description="WD" evidence="1">
    <location>
        <begin position="106"/>
        <end position="147"/>
    </location>
</feature>
<evidence type="ECO:0000313" key="3">
    <source>
        <dbReference type="EMBL" id="CAE4580280.1"/>
    </source>
</evidence>
<dbReference type="InterPro" id="IPR001680">
    <property type="entry name" value="WD40_rpt"/>
</dbReference>
<dbReference type="PROSITE" id="PS50082">
    <property type="entry name" value="WD_REPEATS_2"/>
    <property type="match status" value="4"/>
</dbReference>
<feature type="repeat" description="WD" evidence="1">
    <location>
        <begin position="34"/>
        <end position="75"/>
    </location>
</feature>
<dbReference type="AlphaFoldDB" id="A0A6T0Z4U8"/>
<dbReference type="SMART" id="SM00320">
    <property type="entry name" value="WD40"/>
    <property type="match status" value="3"/>
</dbReference>
<accession>A0A6T0Z4U8</accession>
<evidence type="ECO:0000313" key="2">
    <source>
        <dbReference type="EMBL" id="CAE4580279.1"/>
    </source>
</evidence>
<sequence length="229" mass="23674">MASFSPNSALLLTASGDRTAKLWSTQTGRCTRTLEGFADAVTSAVFSPDGTCLLTVSDDDCAMLWKAETGECMRTSGARGGLGVGGHGGRAACLWSAQASEYITTYEGLGVCVKSAAFSPDGRWILTTSGEASASLWDPKTGEPGRVFRNEGPRVVTADFSSDSVWVVTASSDAAIRLWGADSGECVRHFWAAARPGASIRVAAVAPLGRPQAVKAVGGPFVGRSSGMA</sequence>
<gene>
    <name evidence="2" type="ORF">AMON00008_LOCUS18687</name>
    <name evidence="3" type="ORF">AMON00008_LOCUS18688</name>
</gene>
<dbReference type="PANTHER" id="PTHR19879">
    <property type="entry name" value="TRANSCRIPTION INITIATION FACTOR TFIID"/>
    <property type="match status" value="1"/>
</dbReference>
<keyword evidence="1" id="KW-0853">WD repeat</keyword>
<dbReference type="EMBL" id="HBNR01027557">
    <property type="protein sequence ID" value="CAE4580279.1"/>
    <property type="molecule type" value="Transcribed_RNA"/>
</dbReference>